<proteinExistence type="inferred from homology"/>
<evidence type="ECO:0000259" key="8">
    <source>
        <dbReference type="Pfam" id="PF07859"/>
    </source>
</evidence>
<sequence>MQRNTRGAAARPADVDVVVVGAGFAGLYLLHKLRGLGFSVRVLEAASDVGGTWYWNRYPGARCDIPTTDYTFGFDPALEQAWRWSEKYATQPEILRYAQFVAEFYDLRRDIDFDTRVEAALWDEADGRWHLRTSTDEHIRCRFTIMATGCLSQPKAPEITGADRFQGATYLTSRWPQGGVDFTGKRVAVIGTGSSGIQSIPIIARQASQLTVFQRTPNFSIPAGNGPVREERLAPLRADRAAYRQAARLSRAGVPLEPTQVYGRYSPPEVRAERFEAAWQTGELIPILSVFADQILFKDANEIVCEKVREKIRAVVHDPETAEALSPRDHAFGTKRPCLDTGYYATFNLPHVRLVDLRKTPIERITEGGIALSGGESLTFDAIVYATGFDAMTGALVAVDITGRDGLTLKDKWAPGPSTYLGLMSRGFPNLFTITGPGSPSVLSNMMVSIEQHVEWVADCLAALRAQGHTRIEPTAAAEAGWVQHANDCADITLYPSANSWYMGANVPGKPRVFLPYVGGVDAYRRACDEVVARDYLGFERSGPAGERCNDGLVRRLQPDVQMVLEMMAAMNLPTFDSLPVDAARGLLAQLSAASPPGPAVGEIVDGQLPGADGPLDYRLYRPTTPGPHPVVVYFHGGGWVLGSQSSDDPMCRDLCARSGVMIVSVNYRHAPEARFPAAADDALAAVRWVSEHASSLGGQPGAVAVAGWSAGGNQAAVVCQRARDEGGPPIAGQLLLTPVTDSDLTRASYVENAEGYVLTAALMRWFFDHYVDAADRTDPRVAPLRADSLADLPPAMIVTAQFDPLRDEGLAYAQALQLAGVPVHTITARGHTHTSLTMVDVVVSGEPVRAQMAAALRSFFR</sequence>
<comment type="caution">
    <text evidence="9">The sequence shown here is derived from an EMBL/GenBank/DDBJ whole genome shotgun (WGS) entry which is preliminary data.</text>
</comment>
<keyword evidence="9" id="KW-0378">Hydrolase</keyword>
<organism evidence="9 10">
    <name type="scientific">Pseudaquabacterium inlustre</name>
    <dbReference type="NCBI Taxonomy" id="2984192"/>
    <lineage>
        <taxon>Bacteria</taxon>
        <taxon>Pseudomonadati</taxon>
        <taxon>Pseudomonadota</taxon>
        <taxon>Betaproteobacteria</taxon>
        <taxon>Burkholderiales</taxon>
        <taxon>Sphaerotilaceae</taxon>
        <taxon>Pseudaquabacterium</taxon>
    </lineage>
</organism>
<keyword evidence="7" id="KW-0503">Monooxygenase</keyword>
<evidence type="ECO:0000256" key="2">
    <source>
        <dbReference type="ARBA" id="ARBA00010139"/>
    </source>
</evidence>
<dbReference type="RefSeq" id="WP_341412681.1">
    <property type="nucleotide sequence ID" value="NZ_JBBUTH010000010.1"/>
</dbReference>
<dbReference type="EMBL" id="JBBUTH010000010">
    <property type="protein sequence ID" value="MEK8052946.1"/>
    <property type="molecule type" value="Genomic_DNA"/>
</dbReference>
<evidence type="ECO:0000256" key="1">
    <source>
        <dbReference type="ARBA" id="ARBA00001974"/>
    </source>
</evidence>
<dbReference type="InterPro" id="IPR050775">
    <property type="entry name" value="FAD-binding_Monooxygenases"/>
</dbReference>
<keyword evidence="3" id="KW-0285">Flavoprotein</keyword>
<dbReference type="InterPro" id="IPR013094">
    <property type="entry name" value="AB_hydrolase_3"/>
</dbReference>
<dbReference type="GO" id="GO:0016787">
    <property type="term" value="F:hydrolase activity"/>
    <property type="evidence" value="ECO:0007669"/>
    <property type="project" value="UniProtKB-KW"/>
</dbReference>
<dbReference type="Gene3D" id="3.50.50.60">
    <property type="entry name" value="FAD/NAD(P)-binding domain"/>
    <property type="match status" value="2"/>
</dbReference>
<evidence type="ECO:0000256" key="3">
    <source>
        <dbReference type="ARBA" id="ARBA00022630"/>
    </source>
</evidence>
<accession>A0ABU9CMA2</accession>
<reference evidence="9 10" key="1">
    <citation type="submission" date="2024-04" db="EMBL/GenBank/DDBJ databases">
        <title>Novel species of the genus Ideonella isolated from streams.</title>
        <authorList>
            <person name="Lu H."/>
        </authorList>
    </citation>
    <scope>NUCLEOTIDE SEQUENCE [LARGE SCALE GENOMIC DNA]</scope>
    <source>
        <strain evidence="9 10">DXS22W</strain>
    </source>
</reference>
<keyword evidence="5" id="KW-0521">NADP</keyword>
<dbReference type="SUPFAM" id="SSF53474">
    <property type="entry name" value="alpha/beta-Hydrolases"/>
    <property type="match status" value="1"/>
</dbReference>
<dbReference type="PANTHER" id="PTHR43098">
    <property type="entry name" value="L-ORNITHINE N(5)-MONOOXYGENASE-RELATED"/>
    <property type="match status" value="1"/>
</dbReference>
<comment type="cofactor">
    <cofactor evidence="1">
        <name>FAD</name>
        <dbReference type="ChEBI" id="CHEBI:57692"/>
    </cofactor>
</comment>
<evidence type="ECO:0000256" key="6">
    <source>
        <dbReference type="ARBA" id="ARBA00023002"/>
    </source>
</evidence>
<gene>
    <name evidence="9" type="ORF">AACH10_22025</name>
</gene>
<evidence type="ECO:0000313" key="9">
    <source>
        <dbReference type="EMBL" id="MEK8052946.1"/>
    </source>
</evidence>
<comment type="similarity">
    <text evidence="2">Belongs to the FAD-binding monooxygenase family.</text>
</comment>
<keyword evidence="10" id="KW-1185">Reference proteome</keyword>
<keyword evidence="6" id="KW-0560">Oxidoreductase</keyword>
<protein>
    <submittedName>
        <fullName evidence="9">Alpha/beta hydrolase fold domain-containing protein</fullName>
    </submittedName>
</protein>
<evidence type="ECO:0000256" key="4">
    <source>
        <dbReference type="ARBA" id="ARBA00022827"/>
    </source>
</evidence>
<dbReference type="Gene3D" id="3.40.50.1820">
    <property type="entry name" value="alpha/beta hydrolase"/>
    <property type="match status" value="1"/>
</dbReference>
<feature type="domain" description="Alpha/beta hydrolase fold-3" evidence="8">
    <location>
        <begin position="632"/>
        <end position="835"/>
    </location>
</feature>
<evidence type="ECO:0000256" key="5">
    <source>
        <dbReference type="ARBA" id="ARBA00022857"/>
    </source>
</evidence>
<evidence type="ECO:0000313" key="10">
    <source>
        <dbReference type="Proteomes" id="UP001365405"/>
    </source>
</evidence>
<keyword evidence="4" id="KW-0274">FAD</keyword>
<dbReference type="Pfam" id="PF13738">
    <property type="entry name" value="Pyr_redox_3"/>
    <property type="match status" value="1"/>
</dbReference>
<dbReference type="InterPro" id="IPR029058">
    <property type="entry name" value="AB_hydrolase_fold"/>
</dbReference>
<dbReference type="SUPFAM" id="SSF51905">
    <property type="entry name" value="FAD/NAD(P)-binding domain"/>
    <property type="match status" value="2"/>
</dbReference>
<dbReference type="Pfam" id="PF07859">
    <property type="entry name" value="Abhydrolase_3"/>
    <property type="match status" value="1"/>
</dbReference>
<name>A0ABU9CMA2_9BURK</name>
<dbReference type="InterPro" id="IPR036188">
    <property type="entry name" value="FAD/NAD-bd_sf"/>
</dbReference>
<dbReference type="PRINTS" id="PR00411">
    <property type="entry name" value="PNDRDTASEI"/>
</dbReference>
<evidence type="ECO:0000256" key="7">
    <source>
        <dbReference type="ARBA" id="ARBA00023033"/>
    </source>
</evidence>
<dbReference type="Proteomes" id="UP001365405">
    <property type="component" value="Unassembled WGS sequence"/>
</dbReference>
<dbReference type="PANTHER" id="PTHR43098:SF3">
    <property type="entry name" value="L-ORNITHINE N(5)-MONOOXYGENASE-RELATED"/>
    <property type="match status" value="1"/>
</dbReference>